<protein>
    <submittedName>
        <fullName evidence="8">Uncharacterized protein</fullName>
    </submittedName>
</protein>
<dbReference type="PANTHER" id="PTHR12191:SF37">
    <property type="entry name" value="ZINC TRANSPORTER FOI"/>
    <property type="match status" value="1"/>
</dbReference>
<feature type="signal peptide" evidence="7">
    <location>
        <begin position="1"/>
        <end position="16"/>
    </location>
</feature>
<dbReference type="InterPro" id="IPR050799">
    <property type="entry name" value="ZIP_Transporter"/>
</dbReference>
<sequence>MRQVLWSLLPVALGGGCPWTSSWQWEGVFHIHKGGTYLWSAEKKDGAYAAASTKIILRTTSTYDASAIESAEPAALTAWSGTFTDVMPGDTLSPNNAYRLVYDADNWVSLFKIQGAAETNLAIFAEHVPTDFENKFNYLHHEEGAATEPSYEVSSVTSCDPPEEPIVKGTIGEVLAASMLITLPTLLGIGCLFSVCKCSSASEHVKTFIHYCNAGASGVLFAVSIFLLMPEASHLMAAGKSEAGLAVAWGSCVIAGWLLGIMMHQASHMLQPAQVAADNTLEEGQEKEPVAKKANWSLAIPVLLGDFIHNFADGIFLGFAFYACDASFAWSMVGATIAHELPQELADFYVLVNKANLRWSTATFLNFLTGLSSVLGAVVAFYLDLGNEAQGACLAIAGGLFLYIACTELGPAVAEQDKSSRLGPCLQSVLTIGVWLLGAGLLGLVMLDHTHCYVAPAEGEVDPHAGHAH</sequence>
<keyword evidence="9" id="KW-1185">Reference proteome</keyword>
<gene>
    <name evidence="8" type="ORF">CCMP2556_LOCUS17567</name>
</gene>
<dbReference type="Pfam" id="PF02535">
    <property type="entry name" value="Zip"/>
    <property type="match status" value="1"/>
</dbReference>
<evidence type="ECO:0000313" key="8">
    <source>
        <dbReference type="EMBL" id="CAK9029650.1"/>
    </source>
</evidence>
<feature type="transmembrane region" description="Helical" evidence="6">
    <location>
        <begin position="208"/>
        <end position="228"/>
    </location>
</feature>
<feature type="chain" id="PRO_5046649419" evidence="7">
    <location>
        <begin position="17"/>
        <end position="469"/>
    </location>
</feature>
<proteinExistence type="inferred from homology"/>
<keyword evidence="5 6" id="KW-0472">Membrane</keyword>
<evidence type="ECO:0000256" key="1">
    <source>
        <dbReference type="ARBA" id="ARBA00004141"/>
    </source>
</evidence>
<dbReference type="PROSITE" id="PS51257">
    <property type="entry name" value="PROKAR_LIPOPROTEIN"/>
    <property type="match status" value="1"/>
</dbReference>
<organism evidence="8 9">
    <name type="scientific">Durusdinium trenchii</name>
    <dbReference type="NCBI Taxonomy" id="1381693"/>
    <lineage>
        <taxon>Eukaryota</taxon>
        <taxon>Sar</taxon>
        <taxon>Alveolata</taxon>
        <taxon>Dinophyceae</taxon>
        <taxon>Suessiales</taxon>
        <taxon>Symbiodiniaceae</taxon>
        <taxon>Durusdinium</taxon>
    </lineage>
</organism>
<evidence type="ECO:0000313" key="9">
    <source>
        <dbReference type="Proteomes" id="UP001642484"/>
    </source>
</evidence>
<feature type="transmembrane region" description="Helical" evidence="6">
    <location>
        <begin position="364"/>
        <end position="383"/>
    </location>
</feature>
<feature type="transmembrane region" description="Helical" evidence="6">
    <location>
        <begin position="425"/>
        <end position="447"/>
    </location>
</feature>
<dbReference type="EMBL" id="CAXAMN010009735">
    <property type="protein sequence ID" value="CAK9029650.1"/>
    <property type="molecule type" value="Genomic_DNA"/>
</dbReference>
<keyword evidence="3 6" id="KW-0812">Transmembrane</keyword>
<comment type="subcellular location">
    <subcellularLocation>
        <location evidence="1">Membrane</location>
        <topology evidence="1">Multi-pass membrane protein</topology>
    </subcellularLocation>
</comment>
<keyword evidence="4 6" id="KW-1133">Transmembrane helix</keyword>
<comment type="similarity">
    <text evidence="2">Belongs to the ZIP transporter (TC 2.A.5) family.</text>
</comment>
<evidence type="ECO:0000256" key="2">
    <source>
        <dbReference type="ARBA" id="ARBA00006939"/>
    </source>
</evidence>
<evidence type="ECO:0000256" key="7">
    <source>
        <dbReference type="SAM" id="SignalP"/>
    </source>
</evidence>
<dbReference type="InterPro" id="IPR003689">
    <property type="entry name" value="ZIP"/>
</dbReference>
<evidence type="ECO:0000256" key="6">
    <source>
        <dbReference type="SAM" id="Phobius"/>
    </source>
</evidence>
<reference evidence="8 9" key="1">
    <citation type="submission" date="2024-02" db="EMBL/GenBank/DDBJ databases">
        <authorList>
            <person name="Chen Y."/>
            <person name="Shah S."/>
            <person name="Dougan E. K."/>
            <person name="Thang M."/>
            <person name="Chan C."/>
        </authorList>
    </citation>
    <scope>NUCLEOTIDE SEQUENCE [LARGE SCALE GENOMIC DNA]</scope>
</reference>
<accession>A0ABP0KS20</accession>
<name>A0ABP0KS20_9DINO</name>
<dbReference type="PANTHER" id="PTHR12191">
    <property type="entry name" value="SOLUTE CARRIER FAMILY 39"/>
    <property type="match status" value="1"/>
</dbReference>
<comment type="caution">
    <text evidence="8">The sequence shown here is derived from an EMBL/GenBank/DDBJ whole genome shotgun (WGS) entry which is preliminary data.</text>
</comment>
<dbReference type="Proteomes" id="UP001642484">
    <property type="component" value="Unassembled WGS sequence"/>
</dbReference>
<evidence type="ECO:0000256" key="4">
    <source>
        <dbReference type="ARBA" id="ARBA00022989"/>
    </source>
</evidence>
<keyword evidence="7" id="KW-0732">Signal</keyword>
<evidence type="ECO:0000256" key="3">
    <source>
        <dbReference type="ARBA" id="ARBA00022692"/>
    </source>
</evidence>
<feature type="transmembrane region" description="Helical" evidence="6">
    <location>
        <begin position="389"/>
        <end position="413"/>
    </location>
</feature>
<feature type="transmembrane region" description="Helical" evidence="6">
    <location>
        <begin position="243"/>
        <end position="262"/>
    </location>
</feature>
<evidence type="ECO:0000256" key="5">
    <source>
        <dbReference type="ARBA" id="ARBA00023136"/>
    </source>
</evidence>
<feature type="transmembrane region" description="Helical" evidence="6">
    <location>
        <begin position="174"/>
        <end position="196"/>
    </location>
</feature>